<sequence>MIEGSSIREHGVMMLSPVKMLKYLQANFEKEETYVDVILRSLPPSFDEFIINYNMNEFEKNFHELINMLVQYKTVIEKSALSILVGEASTSKTNGKNARCRKRKKDETPSTAVSTSSASITPPGEDKGKKNRVRHSRISNDV</sequence>
<accession>A0AAW2U976</accession>
<gene>
    <name evidence="2" type="ORF">Sradi_1540100</name>
</gene>
<evidence type="ECO:0000313" key="2">
    <source>
        <dbReference type="EMBL" id="KAL0413384.1"/>
    </source>
</evidence>
<feature type="region of interest" description="Disordered" evidence="1">
    <location>
        <begin position="89"/>
        <end position="142"/>
    </location>
</feature>
<comment type="caution">
    <text evidence="2">The sequence shown here is derived from an EMBL/GenBank/DDBJ whole genome shotgun (WGS) entry which is preliminary data.</text>
</comment>
<feature type="compositionally biased region" description="Low complexity" evidence="1">
    <location>
        <begin position="109"/>
        <end position="123"/>
    </location>
</feature>
<reference evidence="2" key="1">
    <citation type="submission" date="2020-06" db="EMBL/GenBank/DDBJ databases">
        <authorList>
            <person name="Li T."/>
            <person name="Hu X."/>
            <person name="Zhang T."/>
            <person name="Song X."/>
            <person name="Zhang H."/>
            <person name="Dai N."/>
            <person name="Sheng W."/>
            <person name="Hou X."/>
            <person name="Wei L."/>
        </authorList>
    </citation>
    <scope>NUCLEOTIDE SEQUENCE</scope>
    <source>
        <strain evidence="2">G02</strain>
        <tissue evidence="2">Leaf</tissue>
    </source>
</reference>
<name>A0AAW2U976_SESRA</name>
<evidence type="ECO:0008006" key="3">
    <source>
        <dbReference type="Google" id="ProtNLM"/>
    </source>
</evidence>
<feature type="compositionally biased region" description="Basic residues" evidence="1">
    <location>
        <begin position="129"/>
        <end position="142"/>
    </location>
</feature>
<reference evidence="2" key="2">
    <citation type="journal article" date="2024" name="Plant">
        <title>Genomic evolution and insights into agronomic trait innovations of Sesamum species.</title>
        <authorList>
            <person name="Miao H."/>
            <person name="Wang L."/>
            <person name="Qu L."/>
            <person name="Liu H."/>
            <person name="Sun Y."/>
            <person name="Le M."/>
            <person name="Wang Q."/>
            <person name="Wei S."/>
            <person name="Zheng Y."/>
            <person name="Lin W."/>
            <person name="Duan Y."/>
            <person name="Cao H."/>
            <person name="Xiong S."/>
            <person name="Wang X."/>
            <person name="Wei L."/>
            <person name="Li C."/>
            <person name="Ma Q."/>
            <person name="Ju M."/>
            <person name="Zhao R."/>
            <person name="Li G."/>
            <person name="Mu C."/>
            <person name="Tian Q."/>
            <person name="Mei H."/>
            <person name="Zhang T."/>
            <person name="Gao T."/>
            <person name="Zhang H."/>
        </authorList>
    </citation>
    <scope>NUCLEOTIDE SEQUENCE</scope>
    <source>
        <strain evidence="2">G02</strain>
    </source>
</reference>
<evidence type="ECO:0000256" key="1">
    <source>
        <dbReference type="SAM" id="MobiDB-lite"/>
    </source>
</evidence>
<protein>
    <recommendedName>
        <fullName evidence="3">Gag-pol polyprotein</fullName>
    </recommendedName>
</protein>
<dbReference type="EMBL" id="JACGWJ010000006">
    <property type="protein sequence ID" value="KAL0413384.1"/>
    <property type="molecule type" value="Genomic_DNA"/>
</dbReference>
<dbReference type="AlphaFoldDB" id="A0AAW2U976"/>
<organism evidence="2">
    <name type="scientific">Sesamum radiatum</name>
    <name type="common">Black benniseed</name>
    <dbReference type="NCBI Taxonomy" id="300843"/>
    <lineage>
        <taxon>Eukaryota</taxon>
        <taxon>Viridiplantae</taxon>
        <taxon>Streptophyta</taxon>
        <taxon>Embryophyta</taxon>
        <taxon>Tracheophyta</taxon>
        <taxon>Spermatophyta</taxon>
        <taxon>Magnoliopsida</taxon>
        <taxon>eudicotyledons</taxon>
        <taxon>Gunneridae</taxon>
        <taxon>Pentapetalae</taxon>
        <taxon>asterids</taxon>
        <taxon>lamiids</taxon>
        <taxon>Lamiales</taxon>
        <taxon>Pedaliaceae</taxon>
        <taxon>Sesamum</taxon>
    </lineage>
</organism>
<proteinExistence type="predicted"/>